<dbReference type="AlphaFoldDB" id="A0A397IJF6"/>
<dbReference type="InterPro" id="IPR036609">
    <property type="entry name" value="LCCL_sf"/>
</dbReference>
<accession>A0A397IJF6</accession>
<dbReference type="Gene3D" id="3.10.20.90">
    <property type="entry name" value="Phosphatidylinositol 3-kinase Catalytic Subunit, Chain A, domain 1"/>
    <property type="match status" value="1"/>
</dbReference>
<keyword evidence="3" id="KW-1185">Reference proteome</keyword>
<dbReference type="Proteomes" id="UP000266861">
    <property type="component" value="Unassembled WGS sequence"/>
</dbReference>
<name>A0A397IJF6_9GLOM</name>
<dbReference type="SUPFAM" id="SSF69848">
    <property type="entry name" value="LCCL domain"/>
    <property type="match status" value="1"/>
</dbReference>
<evidence type="ECO:0000259" key="1">
    <source>
        <dbReference type="Pfam" id="PF00564"/>
    </source>
</evidence>
<evidence type="ECO:0000313" key="3">
    <source>
        <dbReference type="Proteomes" id="UP000266861"/>
    </source>
</evidence>
<proteinExistence type="predicted"/>
<dbReference type="OrthoDB" id="3596986at2759"/>
<dbReference type="Pfam" id="PF00564">
    <property type="entry name" value="PB1"/>
    <property type="match status" value="1"/>
</dbReference>
<protein>
    <recommendedName>
        <fullName evidence="1">PB1 domain-containing protein</fullName>
    </recommendedName>
</protein>
<organism evidence="2 3">
    <name type="scientific">Diversispora epigaea</name>
    <dbReference type="NCBI Taxonomy" id="1348612"/>
    <lineage>
        <taxon>Eukaryota</taxon>
        <taxon>Fungi</taxon>
        <taxon>Fungi incertae sedis</taxon>
        <taxon>Mucoromycota</taxon>
        <taxon>Glomeromycotina</taxon>
        <taxon>Glomeromycetes</taxon>
        <taxon>Diversisporales</taxon>
        <taxon>Diversisporaceae</taxon>
        <taxon>Diversispora</taxon>
    </lineage>
</organism>
<feature type="domain" description="PB1" evidence="1">
    <location>
        <begin position="25"/>
        <end position="85"/>
    </location>
</feature>
<evidence type="ECO:0000313" key="2">
    <source>
        <dbReference type="EMBL" id="RHZ76035.1"/>
    </source>
</evidence>
<dbReference type="EMBL" id="PQFF01000195">
    <property type="protein sequence ID" value="RHZ76035.1"/>
    <property type="molecule type" value="Genomic_DNA"/>
</dbReference>
<comment type="caution">
    <text evidence="2">The sequence shown here is derived from an EMBL/GenBank/DDBJ whole genome shotgun (WGS) entry which is preliminary data.</text>
</comment>
<dbReference type="STRING" id="1348612.A0A397IJF6"/>
<gene>
    <name evidence="2" type="ORF">Glove_208g210</name>
</gene>
<sequence length="223" mass="25495">MSNMDQSSIQEDTIIIKARCNVDEGQVARKIVIDKNIKLEELEYKLRERFDVSYDKRVELYYLDEQDHIAVTFEDELALAIESSKVPIFELVVKPKVIDGFYTYPKVSKGKPGDVFEILVESQWLTITNATRDDTRAWGTFIYTDDSDIVKALAHTEKVELTDIPPEYNVIATVRFLPGCLRYYGSSCQGITTMSFGPYISSYIIEEARVIAAPSYNEKSYLP</sequence>
<dbReference type="InterPro" id="IPR000270">
    <property type="entry name" value="PB1_dom"/>
</dbReference>
<dbReference type="Gene3D" id="2.170.130.20">
    <property type="entry name" value="LCCL-like domain"/>
    <property type="match status" value="1"/>
</dbReference>
<dbReference type="SUPFAM" id="SSF54277">
    <property type="entry name" value="CAD &amp; PB1 domains"/>
    <property type="match status" value="1"/>
</dbReference>
<reference evidence="2 3" key="1">
    <citation type="submission" date="2018-08" db="EMBL/GenBank/DDBJ databases">
        <title>Genome and evolution of the arbuscular mycorrhizal fungus Diversispora epigaea (formerly Glomus versiforme) and its bacterial endosymbionts.</title>
        <authorList>
            <person name="Sun X."/>
            <person name="Fei Z."/>
            <person name="Harrison M."/>
        </authorList>
    </citation>
    <scope>NUCLEOTIDE SEQUENCE [LARGE SCALE GENOMIC DNA]</scope>
    <source>
        <strain evidence="2 3">IT104</strain>
    </source>
</reference>